<gene>
    <name evidence="1" type="ORF">LCGC14_0400660</name>
</gene>
<organism evidence="1">
    <name type="scientific">marine sediment metagenome</name>
    <dbReference type="NCBI Taxonomy" id="412755"/>
    <lineage>
        <taxon>unclassified sequences</taxon>
        <taxon>metagenomes</taxon>
        <taxon>ecological metagenomes</taxon>
    </lineage>
</organism>
<comment type="caution">
    <text evidence="1">The sequence shown here is derived from an EMBL/GenBank/DDBJ whole genome shotgun (WGS) entry which is preliminary data.</text>
</comment>
<proteinExistence type="predicted"/>
<reference evidence="1" key="1">
    <citation type="journal article" date="2015" name="Nature">
        <title>Complex archaea that bridge the gap between prokaryotes and eukaryotes.</title>
        <authorList>
            <person name="Spang A."/>
            <person name="Saw J.H."/>
            <person name="Jorgensen S.L."/>
            <person name="Zaremba-Niedzwiedzka K."/>
            <person name="Martijn J."/>
            <person name="Lind A.E."/>
            <person name="van Eijk R."/>
            <person name="Schleper C."/>
            <person name="Guy L."/>
            <person name="Ettema T.J."/>
        </authorList>
    </citation>
    <scope>NUCLEOTIDE SEQUENCE</scope>
</reference>
<protein>
    <submittedName>
        <fullName evidence="1">Uncharacterized protein</fullName>
    </submittedName>
</protein>
<dbReference type="AlphaFoldDB" id="A0A0F9SX46"/>
<dbReference type="EMBL" id="LAZR01000343">
    <property type="protein sequence ID" value="KKN73490.1"/>
    <property type="molecule type" value="Genomic_DNA"/>
</dbReference>
<evidence type="ECO:0000313" key="1">
    <source>
        <dbReference type="EMBL" id="KKN73490.1"/>
    </source>
</evidence>
<accession>A0A0F9SX46</accession>
<name>A0A0F9SX46_9ZZZZ</name>
<sequence>MSIGLRHKFCQDVNCKQCLTDHENFGRELEKKTGGYTKTDHLGKFRMWIEKQVDYEVETEWGWAHPDTITEDYANEYAEAFLAGEL</sequence>